<dbReference type="PANTHER" id="PTHR42715:SF10">
    <property type="entry name" value="BETA-GLUCOSIDASE"/>
    <property type="match status" value="1"/>
</dbReference>
<dbReference type="Pfam" id="PF00933">
    <property type="entry name" value="Glyco_hydro_3"/>
    <property type="match status" value="1"/>
</dbReference>
<dbReference type="Pfam" id="PF14310">
    <property type="entry name" value="Fn3-like"/>
    <property type="match status" value="1"/>
</dbReference>
<evidence type="ECO:0000313" key="7">
    <source>
        <dbReference type="Proteomes" id="UP000286773"/>
    </source>
</evidence>
<evidence type="ECO:0000256" key="2">
    <source>
        <dbReference type="ARBA" id="ARBA00022801"/>
    </source>
</evidence>
<dbReference type="InterPro" id="IPR036962">
    <property type="entry name" value="Glyco_hydro_3_N_sf"/>
</dbReference>
<protein>
    <recommendedName>
        <fullName evidence="5">Fibronectin type III-like domain-containing protein</fullName>
    </recommendedName>
</protein>
<evidence type="ECO:0000259" key="5">
    <source>
        <dbReference type="SMART" id="SM01217"/>
    </source>
</evidence>
<keyword evidence="3" id="KW-0119">Carbohydrate metabolism</keyword>
<dbReference type="GO" id="GO:0004553">
    <property type="term" value="F:hydrolase activity, hydrolyzing O-glycosyl compounds"/>
    <property type="evidence" value="ECO:0007669"/>
    <property type="project" value="InterPro"/>
</dbReference>
<evidence type="ECO:0000313" key="6">
    <source>
        <dbReference type="EMBL" id="RSU14497.1"/>
    </source>
</evidence>
<dbReference type="SUPFAM" id="SSF51445">
    <property type="entry name" value="(Trans)glycosidases"/>
    <property type="match status" value="1"/>
</dbReference>
<dbReference type="Proteomes" id="UP000286773">
    <property type="component" value="Unassembled WGS sequence"/>
</dbReference>
<dbReference type="InterPro" id="IPR017853">
    <property type="entry name" value="GH"/>
</dbReference>
<dbReference type="InterPro" id="IPR026891">
    <property type="entry name" value="Fn3-like"/>
</dbReference>
<dbReference type="Gene3D" id="3.20.20.300">
    <property type="entry name" value="Glycoside hydrolase, family 3, N-terminal domain"/>
    <property type="match status" value="1"/>
</dbReference>
<reference evidence="6 7" key="1">
    <citation type="submission" date="2017-05" db="EMBL/GenBank/DDBJ databases">
        <title>Vagococcus spp. assemblies.</title>
        <authorList>
            <person name="Gulvik C.A."/>
        </authorList>
    </citation>
    <scope>NUCLEOTIDE SEQUENCE [LARGE SCALE GENOMIC DNA]</scope>
    <source>
        <strain evidence="6 7">LMG 24798</strain>
    </source>
</reference>
<dbReference type="SUPFAM" id="SSF52279">
    <property type="entry name" value="Beta-D-glucan exohydrolase, C-terminal domain"/>
    <property type="match status" value="1"/>
</dbReference>
<dbReference type="GO" id="GO:0005975">
    <property type="term" value="P:carbohydrate metabolic process"/>
    <property type="evidence" value="ECO:0007669"/>
    <property type="project" value="InterPro"/>
</dbReference>
<gene>
    <name evidence="6" type="ORF">CBF27_00485</name>
</gene>
<evidence type="ECO:0000256" key="4">
    <source>
        <dbReference type="RuleBase" id="RU361161"/>
    </source>
</evidence>
<dbReference type="InterPro" id="IPR050288">
    <property type="entry name" value="Cellulose_deg_GH3"/>
</dbReference>
<sequence>MSTIEMLLQELTLEEKIGMVHGDGLFQTKGVERLGIPPVKFSDGPMGVRKDHLQDQWLPVDLSYDYVTYFPSNSCLAATWHPSLAEHFGEHLGDEFRGRGKDVVLAPGINIVRSPLCGRNFEYISEDPYLTGAMAVPLVKGIQKKDVAASVKHFALNNQETKRLEVEVEIEDRALWEIYLPAFYQLVKKAGVMSIMGAYNRFRGEYCCESHYLLNDILRKQWRFDGLVVSDWGGVHNTEKALLSGLDIEMSVTNNFDEYFMAEPLKQAIEEGKLAEAELDKKVKNILRMMERLNMLPGQKRKTGKYNQIDTQDTILKIAQESVVLLKNEDAVLPISHAEGKKVLVVGANADRVHSTGGGSAEIKALSEITPLLGITMAAGGNCTVEYVKGYEASEKVNPFDTSWQEKSTEEGFSMIQNEVGQNINHQLIAEAAEKAKEADIVIFVGGLDHNHDTEGNDRKSLELPDGQNQLIEALLAVNPETILTFVGGSAVTMPWIDKAKAVVWSWYAGSRGGQALGDVLFGKVNPSGKLPVTFYQSLADCSAHSIGEFPGGNTVAYKEGVFVGYRYQDAFDIEPLFPFGHGLSYTQFEQTISAVDRAADSSEHIIRVAVANVGKTDGYETVQLYVETETDGKTYKELKGFSKVFVSAGQTETIEIVLPDASFARFEDGRFVVREKIYTICVGGSSRDIHDCAEVVMSQPFNYQLN</sequence>
<dbReference type="EMBL" id="NGKC01000001">
    <property type="protein sequence ID" value="RSU14497.1"/>
    <property type="molecule type" value="Genomic_DNA"/>
</dbReference>
<dbReference type="InterPro" id="IPR019800">
    <property type="entry name" value="Glyco_hydro_3_AS"/>
</dbReference>
<dbReference type="InterPro" id="IPR002772">
    <property type="entry name" value="Glyco_hydro_3_C"/>
</dbReference>
<dbReference type="SMART" id="SM01217">
    <property type="entry name" value="Fn3_like"/>
    <property type="match status" value="1"/>
</dbReference>
<dbReference type="PANTHER" id="PTHR42715">
    <property type="entry name" value="BETA-GLUCOSIDASE"/>
    <property type="match status" value="1"/>
</dbReference>
<dbReference type="PRINTS" id="PR00133">
    <property type="entry name" value="GLHYDRLASE3"/>
</dbReference>
<keyword evidence="7" id="KW-1185">Reference proteome</keyword>
<comment type="similarity">
    <text evidence="1 4">Belongs to the glycosyl hydrolase 3 family.</text>
</comment>
<name>A0A430B2D4_9ENTE</name>
<proteinExistence type="inferred from homology"/>
<keyword evidence="2 4" id="KW-0378">Hydrolase</keyword>
<organism evidence="6 7">
    <name type="scientific">Vagococcus acidifermentans</name>
    <dbReference type="NCBI Taxonomy" id="564710"/>
    <lineage>
        <taxon>Bacteria</taxon>
        <taxon>Bacillati</taxon>
        <taxon>Bacillota</taxon>
        <taxon>Bacilli</taxon>
        <taxon>Lactobacillales</taxon>
        <taxon>Enterococcaceae</taxon>
        <taxon>Vagococcus</taxon>
    </lineage>
</organism>
<dbReference type="InterPro" id="IPR001764">
    <property type="entry name" value="Glyco_hydro_3_N"/>
</dbReference>
<feature type="domain" description="Fibronectin type III-like" evidence="5">
    <location>
        <begin position="621"/>
        <end position="687"/>
    </location>
</feature>
<keyword evidence="4" id="KW-0326">Glycosidase</keyword>
<comment type="caution">
    <text evidence="6">The sequence shown here is derived from an EMBL/GenBank/DDBJ whole genome shotgun (WGS) entry which is preliminary data.</text>
</comment>
<dbReference type="Gene3D" id="3.40.50.1700">
    <property type="entry name" value="Glycoside hydrolase family 3 C-terminal domain"/>
    <property type="match status" value="1"/>
</dbReference>
<dbReference type="OrthoDB" id="9805821at2"/>
<evidence type="ECO:0000256" key="1">
    <source>
        <dbReference type="ARBA" id="ARBA00005336"/>
    </source>
</evidence>
<accession>A0A430B2D4</accession>
<evidence type="ECO:0000256" key="3">
    <source>
        <dbReference type="ARBA" id="ARBA00023277"/>
    </source>
</evidence>
<dbReference type="Pfam" id="PF01915">
    <property type="entry name" value="Glyco_hydro_3_C"/>
    <property type="match status" value="1"/>
</dbReference>
<dbReference type="RefSeq" id="WP_126811257.1">
    <property type="nucleotide sequence ID" value="NZ_NGKC01000001.1"/>
</dbReference>
<dbReference type="Gene3D" id="2.60.40.10">
    <property type="entry name" value="Immunoglobulins"/>
    <property type="match status" value="1"/>
</dbReference>
<dbReference type="InterPro" id="IPR036881">
    <property type="entry name" value="Glyco_hydro_3_C_sf"/>
</dbReference>
<dbReference type="PROSITE" id="PS00775">
    <property type="entry name" value="GLYCOSYL_HYDROL_F3"/>
    <property type="match status" value="1"/>
</dbReference>
<dbReference type="AlphaFoldDB" id="A0A430B2D4"/>
<dbReference type="InterPro" id="IPR013783">
    <property type="entry name" value="Ig-like_fold"/>
</dbReference>